<dbReference type="AlphaFoldDB" id="A0A9X2HEA4"/>
<dbReference type="Pfam" id="PF00126">
    <property type="entry name" value="HTH_1"/>
    <property type="match status" value="1"/>
</dbReference>
<evidence type="ECO:0000259" key="5">
    <source>
        <dbReference type="PROSITE" id="PS50931"/>
    </source>
</evidence>
<dbReference type="InterPro" id="IPR036388">
    <property type="entry name" value="WH-like_DNA-bd_sf"/>
</dbReference>
<dbReference type="SUPFAM" id="SSF46785">
    <property type="entry name" value="Winged helix' DNA-binding domain"/>
    <property type="match status" value="1"/>
</dbReference>
<gene>
    <name evidence="6" type="ORF">NBM05_04065</name>
</gene>
<protein>
    <submittedName>
        <fullName evidence="6">LysR family transcriptional regulator</fullName>
    </submittedName>
</protein>
<dbReference type="GO" id="GO:0000976">
    <property type="term" value="F:transcription cis-regulatory region binding"/>
    <property type="evidence" value="ECO:0007669"/>
    <property type="project" value="TreeGrafter"/>
</dbReference>
<dbReference type="RefSeq" id="WP_254165302.1">
    <property type="nucleotide sequence ID" value="NZ_JANAFB010000006.1"/>
</dbReference>
<dbReference type="Proteomes" id="UP001139502">
    <property type="component" value="Unassembled WGS sequence"/>
</dbReference>
<name>A0A9X2HEA4_9MICC</name>
<evidence type="ECO:0000256" key="2">
    <source>
        <dbReference type="ARBA" id="ARBA00023015"/>
    </source>
</evidence>
<keyword evidence="3" id="KW-0238">DNA-binding</keyword>
<keyword evidence="7" id="KW-1185">Reference proteome</keyword>
<dbReference type="PRINTS" id="PR00039">
    <property type="entry name" value="HTHLYSR"/>
</dbReference>
<comment type="similarity">
    <text evidence="1">Belongs to the LysR transcriptional regulatory family.</text>
</comment>
<proteinExistence type="inferred from homology"/>
<dbReference type="PANTHER" id="PTHR30126">
    <property type="entry name" value="HTH-TYPE TRANSCRIPTIONAL REGULATOR"/>
    <property type="match status" value="1"/>
</dbReference>
<evidence type="ECO:0000256" key="3">
    <source>
        <dbReference type="ARBA" id="ARBA00023125"/>
    </source>
</evidence>
<reference evidence="6" key="1">
    <citation type="submission" date="2022-06" db="EMBL/GenBank/DDBJ databases">
        <title>Rothia sp. isolated from sandalwood seedling.</title>
        <authorList>
            <person name="Tuikhar N."/>
            <person name="Kirdat K."/>
            <person name="Thorat V."/>
            <person name="Swetha P."/>
            <person name="Padma S."/>
            <person name="Sundararaj R."/>
            <person name="Yadav A."/>
        </authorList>
    </citation>
    <scope>NUCLEOTIDE SEQUENCE</scope>
    <source>
        <strain evidence="6">AR01</strain>
    </source>
</reference>
<dbReference type="EMBL" id="JANAFB010000006">
    <property type="protein sequence ID" value="MCP3425222.1"/>
    <property type="molecule type" value="Genomic_DNA"/>
</dbReference>
<evidence type="ECO:0000313" key="7">
    <source>
        <dbReference type="Proteomes" id="UP001139502"/>
    </source>
</evidence>
<keyword evidence="4" id="KW-0804">Transcription</keyword>
<evidence type="ECO:0000313" key="6">
    <source>
        <dbReference type="EMBL" id="MCP3425222.1"/>
    </source>
</evidence>
<evidence type="ECO:0000256" key="4">
    <source>
        <dbReference type="ARBA" id="ARBA00023163"/>
    </source>
</evidence>
<evidence type="ECO:0000256" key="1">
    <source>
        <dbReference type="ARBA" id="ARBA00009437"/>
    </source>
</evidence>
<dbReference type="InterPro" id="IPR000847">
    <property type="entry name" value="LysR_HTH_N"/>
</dbReference>
<dbReference type="GO" id="GO:0003700">
    <property type="term" value="F:DNA-binding transcription factor activity"/>
    <property type="evidence" value="ECO:0007669"/>
    <property type="project" value="InterPro"/>
</dbReference>
<dbReference type="InterPro" id="IPR036390">
    <property type="entry name" value="WH_DNA-bd_sf"/>
</dbReference>
<keyword evidence="2" id="KW-0805">Transcription regulation</keyword>
<dbReference type="PROSITE" id="PS50931">
    <property type="entry name" value="HTH_LYSR"/>
    <property type="match status" value="1"/>
</dbReference>
<comment type="caution">
    <text evidence="6">The sequence shown here is derived from an EMBL/GenBank/DDBJ whole genome shotgun (WGS) entry which is preliminary data.</text>
</comment>
<accession>A0A9X2HEA4</accession>
<dbReference type="Gene3D" id="1.10.10.10">
    <property type="entry name" value="Winged helix-like DNA-binding domain superfamily/Winged helix DNA-binding domain"/>
    <property type="match status" value="1"/>
</dbReference>
<feature type="domain" description="HTH lysR-type" evidence="5">
    <location>
        <begin position="1"/>
        <end position="58"/>
    </location>
</feature>
<organism evidence="6 7">
    <name type="scientific">Rothia santali</name>
    <dbReference type="NCBI Taxonomy" id="2949643"/>
    <lineage>
        <taxon>Bacteria</taxon>
        <taxon>Bacillati</taxon>
        <taxon>Actinomycetota</taxon>
        <taxon>Actinomycetes</taxon>
        <taxon>Micrococcales</taxon>
        <taxon>Micrococcaceae</taxon>
        <taxon>Rothia</taxon>
    </lineage>
</organism>
<dbReference type="PANTHER" id="PTHR30126:SF40">
    <property type="entry name" value="HTH-TYPE TRANSCRIPTIONAL REGULATOR GLTR"/>
    <property type="match status" value="1"/>
</dbReference>
<sequence>MDRRSLEYFRAVAQFGSVSAGALAMSVTQPAVSKQLAQLEAGLAVKLFHRTPTGMAMTAAGEELYGLSGDVLTRFARIEGTIRARFAGYPEIRIASPHTTATVLITPFMVDTDPPIADLLIVNAPEVDALLERDADMAVSTMRPPAHREQMVVADLIIRVQGAPDAMRARFSDRTAADLELLHDASVIVPRTGVHAVVDTVVAAFAEPLSIRTSSTGRIAQGLAANDHGFALVTEVADFGLAGLPAYADGRLVVSPLYASWDAQHYARDQLRSLAVDFSYWMSVTPPWDEPNRIGYRKEGGSNL</sequence>